<feature type="region of interest" description="Disordered" evidence="1">
    <location>
        <begin position="79"/>
        <end position="145"/>
    </location>
</feature>
<dbReference type="Proteomes" id="UP001241169">
    <property type="component" value="Unassembled WGS sequence"/>
</dbReference>
<dbReference type="GeneID" id="85375346"/>
<dbReference type="EMBL" id="MOPA01000005">
    <property type="protein sequence ID" value="KAK1541188.1"/>
    <property type="molecule type" value="Genomic_DNA"/>
</dbReference>
<evidence type="ECO:0000313" key="3">
    <source>
        <dbReference type="Proteomes" id="UP001241169"/>
    </source>
</evidence>
<comment type="caution">
    <text evidence="2">The sequence shown here is derived from an EMBL/GenBank/DDBJ whole genome shotgun (WGS) entry which is preliminary data.</text>
</comment>
<feature type="compositionally biased region" description="Polar residues" evidence="1">
    <location>
        <begin position="92"/>
        <end position="101"/>
    </location>
</feature>
<evidence type="ECO:0000256" key="1">
    <source>
        <dbReference type="SAM" id="MobiDB-lite"/>
    </source>
</evidence>
<feature type="compositionally biased region" description="Low complexity" evidence="1">
    <location>
        <begin position="117"/>
        <end position="129"/>
    </location>
</feature>
<gene>
    <name evidence="2" type="ORF">CPAR01_07177</name>
</gene>
<feature type="compositionally biased region" description="Basic and acidic residues" evidence="1">
    <location>
        <begin position="106"/>
        <end position="116"/>
    </location>
</feature>
<organism evidence="2 3">
    <name type="scientific">Colletotrichum paranaense</name>
    <dbReference type="NCBI Taxonomy" id="1914294"/>
    <lineage>
        <taxon>Eukaryota</taxon>
        <taxon>Fungi</taxon>
        <taxon>Dikarya</taxon>
        <taxon>Ascomycota</taxon>
        <taxon>Pezizomycotina</taxon>
        <taxon>Sordariomycetes</taxon>
        <taxon>Hypocreomycetidae</taxon>
        <taxon>Glomerellales</taxon>
        <taxon>Glomerellaceae</taxon>
        <taxon>Colletotrichum</taxon>
        <taxon>Colletotrichum acutatum species complex</taxon>
    </lineage>
</organism>
<accession>A0ABQ9SNV1</accession>
<name>A0ABQ9SNV1_9PEZI</name>
<dbReference type="RefSeq" id="XP_060350321.1">
    <property type="nucleotide sequence ID" value="XM_060491447.1"/>
</dbReference>
<evidence type="ECO:0000313" key="2">
    <source>
        <dbReference type="EMBL" id="KAK1541188.1"/>
    </source>
</evidence>
<reference evidence="2 3" key="1">
    <citation type="submission" date="2016-10" db="EMBL/GenBank/DDBJ databases">
        <title>The genome sequence of Colletotrichum fioriniae PJ7.</title>
        <authorList>
            <person name="Baroncelli R."/>
        </authorList>
    </citation>
    <scope>NUCLEOTIDE SEQUENCE [LARGE SCALE GENOMIC DNA]</scope>
    <source>
        <strain evidence="2 3">IMI 384185</strain>
    </source>
</reference>
<protein>
    <submittedName>
        <fullName evidence="2">Uncharacterized protein</fullName>
    </submittedName>
</protein>
<sequence>MKMLLFGTGVSISTSFASSSYCVSADSLFNVVLLNRRHKPLGKVGKARPKRWNSRTFLKKGKTTTRFPALVYMADRDIEEEGESPRARASCAKSQSPTEPSSKPMDLVHARSDKPAAEAASEEPSVPSQPVLPPKAGVTGNESQEGMPQRIYEAYSNSILYKERNHAIFNIATLQLLHLVYLRQDIGKRGFGIFSSTPDNTEKSFRALAPIEYLRASN</sequence>
<proteinExistence type="predicted"/>
<keyword evidence="3" id="KW-1185">Reference proteome</keyword>